<dbReference type="SMART" id="SM00823">
    <property type="entry name" value="PKS_PP"/>
    <property type="match status" value="2"/>
</dbReference>
<reference evidence="11" key="1">
    <citation type="journal article" date="2019" name="Int. J. Syst. Evol. Microbiol.">
        <title>The Global Catalogue of Microorganisms (GCM) 10K type strain sequencing project: providing services to taxonomists for standard genome sequencing and annotation.</title>
        <authorList>
            <consortium name="The Broad Institute Genomics Platform"/>
            <consortium name="The Broad Institute Genome Sequencing Center for Infectious Disease"/>
            <person name="Wu L."/>
            <person name="Ma J."/>
        </authorList>
    </citation>
    <scope>NUCLEOTIDE SEQUENCE [LARGE SCALE GENOMIC DNA]</scope>
    <source>
        <strain evidence="11">CGMCC 4.1437</strain>
    </source>
</reference>
<dbReference type="InterPro" id="IPR020802">
    <property type="entry name" value="TesA-like"/>
</dbReference>
<keyword evidence="11" id="KW-1185">Reference proteome</keyword>
<evidence type="ECO:0000313" key="11">
    <source>
        <dbReference type="Proteomes" id="UP001595975"/>
    </source>
</evidence>
<dbReference type="InterPro" id="IPR016036">
    <property type="entry name" value="Malonyl_transacylase_ACP-bd"/>
</dbReference>
<dbReference type="InterPro" id="IPR016039">
    <property type="entry name" value="Thiolase-like"/>
</dbReference>
<evidence type="ECO:0000256" key="1">
    <source>
        <dbReference type="ARBA" id="ARBA00022450"/>
    </source>
</evidence>
<feature type="non-terminal residue" evidence="10">
    <location>
        <position position="1"/>
    </location>
</feature>
<keyword evidence="3" id="KW-0808">Transferase</keyword>
<dbReference type="PROSITE" id="PS52004">
    <property type="entry name" value="KS3_2"/>
    <property type="match status" value="1"/>
</dbReference>
<dbReference type="SMART" id="SM00825">
    <property type="entry name" value="PKS_KS"/>
    <property type="match status" value="1"/>
</dbReference>
<dbReference type="RefSeq" id="WP_380228487.1">
    <property type="nucleotide sequence ID" value="NZ_JBHSOF010000045.1"/>
</dbReference>
<dbReference type="Pfam" id="PF00109">
    <property type="entry name" value="ketoacyl-synt"/>
    <property type="match status" value="1"/>
</dbReference>
<dbReference type="Pfam" id="PF00698">
    <property type="entry name" value="Acyl_transf_1"/>
    <property type="match status" value="1"/>
</dbReference>
<keyword evidence="4" id="KW-0045">Antibiotic biosynthesis</keyword>
<dbReference type="InterPro" id="IPR001227">
    <property type="entry name" value="Ac_transferase_dom_sf"/>
</dbReference>
<proteinExistence type="predicted"/>
<evidence type="ECO:0000259" key="9">
    <source>
        <dbReference type="PROSITE" id="PS52004"/>
    </source>
</evidence>
<dbReference type="InterPro" id="IPR009081">
    <property type="entry name" value="PP-bd_ACP"/>
</dbReference>
<dbReference type="SUPFAM" id="SSF52151">
    <property type="entry name" value="FabD/lysophospholipase-like"/>
    <property type="match status" value="1"/>
</dbReference>
<dbReference type="SUPFAM" id="SSF53901">
    <property type="entry name" value="Thiolase-like"/>
    <property type="match status" value="1"/>
</dbReference>
<keyword evidence="6" id="KW-0012">Acyltransferase</keyword>
<dbReference type="InterPro" id="IPR014031">
    <property type="entry name" value="Ketoacyl_synth_C"/>
</dbReference>
<dbReference type="Gene3D" id="3.30.70.3290">
    <property type="match status" value="1"/>
</dbReference>
<keyword evidence="2" id="KW-0597">Phosphoprotein</keyword>
<name>A0ABW0XCF6_9ACTN</name>
<protein>
    <submittedName>
        <fullName evidence="10">Beta-ketoacyl synthase N-terminal-like domain-containing protein</fullName>
    </submittedName>
</protein>
<dbReference type="InterPro" id="IPR032821">
    <property type="entry name" value="PKS_assoc"/>
</dbReference>
<comment type="caution">
    <text evidence="10">The sequence shown here is derived from an EMBL/GenBank/DDBJ whole genome shotgun (WGS) entry which is preliminary data.</text>
</comment>
<sequence>TPFLTPGTHPDLPTYPFQHRRYWVDTVGTGTPIAEPDEGAADSAGAQLRRRLAELAEPDRERLLLDLVGSHATAVLGLTVPIPPGSSFHELGFVSLTAVELRNRLIAATGLRLPAAVAFDHPTPEALGRHLLAQLAGTEPSVDDAPHLPAATADDEEPIAIVAMACRYPGEVRSPEDLWRLVADGRDAITPFPENRGWDLDNLYDPDPERPGRTYAREGGFLHDADRFDAAFFGIGPREALAMDPQQRLLLETSWQAFERAGIDPESLRGSRTGVFAGSSGQDYHLLAQERPDDLEGYLLTGNAASVISGRLAYTYGLEGPALTVDTACSSSLVALHLACRSLRAGESTLALAGAVTVLSTPQAFIGFSRQRGLAPDGRCKPFAAAADGTAWGEGAGVLLLERLSDARRNGHPVLAVIRGSATNQDGASNGLSAPNGPAQQRVIRQALASAGLAADEVDAVEAHGTGTPLGDPIEAEALLATYGRDRSAERPLWLGSVKSNIGHTAAAAGMAGVIKMVKAMEHGLLPPTLHTDAPTPHVDWSSGAVALLTEPVAWPEGGRPRRAGVSAFGISGTNAHVILEQAPTVPEQAPLPAASGDGVSGNDAPLPAASGDDAPPPLVAWPVSARGTAALRGQAERLRDHLAEAAPSAEAPAVTPTAVGRSLALSRAALPHRAVVLGRDLPELRAGLDALATDGTTPGVLRGTVAPGRVGFLFPGQGSQRPGMGQGLHQAHPVFAQALDEVCEQLDQHLAEPGRPALRDVLFAPEGTPTAALLDETVFTQAGLFAVGLASFRLLASWGVTPDYVGGHSVGELTAACAAGVLTVEDACRLVAARGRLMQDSPGGGAMVAVEASEDEVLPLLAGREDQLGIAAVNGPRAIVLSGLAEAVEEVAAVLTARGCRTKRLRVTRAFHSPLMDGVLDRFHEAASGLAYRPPRIRLLSNLTGGPASAEQVCTPEYWVRHIREAVRFHDGLLRMAEDGVTTFLELGPGGVLSALVRGALADRSPAPAALPLLRYGRPEADSALTALAGAHVRGVPVDWAAVLTDSGEGRVALPTYAFQRRRFWPKGVTAVAQPTEHSAEVPATAPGSPRTPEAETAERPQVRLSTLSPAERGPFLRELVAAEVAAALGHASTEDVETGLSLPELGLDSLAATELSATLQAATGLELPATAVFEHSTLDALAAHLLARLDAEPTPPTGPSGGLLASLAPRAAELGRFAEFTELLTAAARFRDTFDSPPAAPGRPAPVRLTQGPAAPRFFCFPSFASRSGAHQYARLAAAVGGRHELWALPAPGFAAGEQLPADLDALVRLHAEDVERLAAGQPFALLGHSAGGWIAHAVAARLEELGALPVSVVLLDSYRPGSAILPRIQAEIAAQLTDGRIPAGNLLDDVCLTAMGGYARLFEAWQPRPLATPTLHLRAARPLPGFPAADWQASWPAPHTGAEVPGDHFTMTGEHSPSTVHAVLDRLGRLAEPVA</sequence>
<evidence type="ECO:0000256" key="2">
    <source>
        <dbReference type="ARBA" id="ARBA00022553"/>
    </source>
</evidence>
<dbReference type="InterPro" id="IPR001031">
    <property type="entry name" value="Thioesterase"/>
</dbReference>
<dbReference type="Pfam" id="PF02801">
    <property type="entry name" value="Ketoacyl-synt_C"/>
    <property type="match status" value="1"/>
</dbReference>
<dbReference type="Gene3D" id="3.40.50.1820">
    <property type="entry name" value="alpha/beta hydrolase"/>
    <property type="match status" value="1"/>
</dbReference>
<dbReference type="Pfam" id="PF00550">
    <property type="entry name" value="PP-binding"/>
    <property type="match status" value="2"/>
</dbReference>
<evidence type="ECO:0000259" key="8">
    <source>
        <dbReference type="PROSITE" id="PS50075"/>
    </source>
</evidence>
<dbReference type="SUPFAM" id="SSF47336">
    <property type="entry name" value="ACP-like"/>
    <property type="match status" value="2"/>
</dbReference>
<dbReference type="InterPro" id="IPR016035">
    <property type="entry name" value="Acyl_Trfase/lysoPLipase"/>
</dbReference>
<dbReference type="SUPFAM" id="SSF55048">
    <property type="entry name" value="Probable ACP-binding domain of malonyl-CoA ACP transacylase"/>
    <property type="match status" value="1"/>
</dbReference>
<dbReference type="InterPro" id="IPR018201">
    <property type="entry name" value="Ketoacyl_synth_AS"/>
</dbReference>
<dbReference type="Pfam" id="PF16197">
    <property type="entry name" value="KAsynt_C_assoc"/>
    <property type="match status" value="1"/>
</dbReference>
<feature type="domain" description="Carrier" evidence="8">
    <location>
        <begin position="58"/>
        <end position="135"/>
    </location>
</feature>
<dbReference type="InterPro" id="IPR050091">
    <property type="entry name" value="PKS_NRPS_Biosynth_Enz"/>
</dbReference>
<dbReference type="InterPro" id="IPR014043">
    <property type="entry name" value="Acyl_transferase_dom"/>
</dbReference>
<feature type="region of interest" description="Disordered" evidence="7">
    <location>
        <begin position="1076"/>
        <end position="1110"/>
    </location>
</feature>
<evidence type="ECO:0000313" key="10">
    <source>
        <dbReference type="EMBL" id="MFC5666794.1"/>
    </source>
</evidence>
<feature type="region of interest" description="Disordered" evidence="7">
    <location>
        <begin position="589"/>
        <end position="621"/>
    </location>
</feature>
<dbReference type="InterPro" id="IPR006162">
    <property type="entry name" value="Ppantetheine_attach_site"/>
</dbReference>
<evidence type="ECO:0000256" key="4">
    <source>
        <dbReference type="ARBA" id="ARBA00023194"/>
    </source>
</evidence>
<dbReference type="Pfam" id="PF00975">
    <property type="entry name" value="Thioesterase"/>
    <property type="match status" value="1"/>
</dbReference>
<accession>A0ABW0XCF6</accession>
<dbReference type="Proteomes" id="UP001595975">
    <property type="component" value="Unassembled WGS sequence"/>
</dbReference>
<dbReference type="PROSITE" id="PS50075">
    <property type="entry name" value="CARRIER"/>
    <property type="match status" value="2"/>
</dbReference>
<keyword evidence="5" id="KW-0511">Multifunctional enzyme</keyword>
<dbReference type="EMBL" id="JBHSOF010000045">
    <property type="protein sequence ID" value="MFC5666794.1"/>
    <property type="molecule type" value="Genomic_DNA"/>
</dbReference>
<evidence type="ECO:0000256" key="6">
    <source>
        <dbReference type="ARBA" id="ARBA00023315"/>
    </source>
</evidence>
<evidence type="ECO:0000256" key="3">
    <source>
        <dbReference type="ARBA" id="ARBA00022679"/>
    </source>
</evidence>
<dbReference type="SMART" id="SM01294">
    <property type="entry name" value="PKS_PP_betabranch"/>
    <property type="match status" value="1"/>
</dbReference>
<evidence type="ECO:0000256" key="5">
    <source>
        <dbReference type="ARBA" id="ARBA00023268"/>
    </source>
</evidence>
<feature type="compositionally biased region" description="Basic and acidic residues" evidence="7">
    <location>
        <begin position="1094"/>
        <end position="1103"/>
    </location>
</feature>
<dbReference type="InterPro" id="IPR020806">
    <property type="entry name" value="PKS_PP-bd"/>
</dbReference>
<keyword evidence="1" id="KW-0596">Phosphopantetheine</keyword>
<dbReference type="InterPro" id="IPR036736">
    <property type="entry name" value="ACP-like_sf"/>
</dbReference>
<dbReference type="PANTHER" id="PTHR43775:SF51">
    <property type="entry name" value="INACTIVE PHENOLPHTHIOCEROL SYNTHESIS POLYKETIDE SYNTHASE TYPE I PKS1-RELATED"/>
    <property type="match status" value="1"/>
</dbReference>
<dbReference type="SMART" id="SM00824">
    <property type="entry name" value="PKS_TE"/>
    <property type="match status" value="1"/>
</dbReference>
<dbReference type="InterPro" id="IPR029058">
    <property type="entry name" value="AB_hydrolase_fold"/>
</dbReference>
<dbReference type="InterPro" id="IPR014030">
    <property type="entry name" value="Ketoacyl_synth_N"/>
</dbReference>
<dbReference type="SUPFAM" id="SSF53474">
    <property type="entry name" value="alpha/beta-Hydrolases"/>
    <property type="match status" value="1"/>
</dbReference>
<dbReference type="PROSITE" id="PS00606">
    <property type="entry name" value="KS3_1"/>
    <property type="match status" value="1"/>
</dbReference>
<dbReference type="InterPro" id="IPR020841">
    <property type="entry name" value="PKS_Beta-ketoAc_synthase_dom"/>
</dbReference>
<dbReference type="SMART" id="SM00827">
    <property type="entry name" value="PKS_AT"/>
    <property type="match status" value="1"/>
</dbReference>
<dbReference type="CDD" id="cd00833">
    <property type="entry name" value="PKS"/>
    <property type="match status" value="1"/>
</dbReference>
<gene>
    <name evidence="10" type="ORF">ACFP3U_27990</name>
</gene>
<feature type="domain" description="Ketosynthase family 3 (KS3)" evidence="9">
    <location>
        <begin position="156"/>
        <end position="582"/>
    </location>
</feature>
<dbReference type="PROSITE" id="PS00012">
    <property type="entry name" value="PHOSPHOPANTETHEINE"/>
    <property type="match status" value="1"/>
</dbReference>
<dbReference type="Gene3D" id="3.40.47.10">
    <property type="match status" value="1"/>
</dbReference>
<evidence type="ECO:0000256" key="7">
    <source>
        <dbReference type="SAM" id="MobiDB-lite"/>
    </source>
</evidence>
<dbReference type="Gene3D" id="1.10.1200.10">
    <property type="entry name" value="ACP-like"/>
    <property type="match status" value="2"/>
</dbReference>
<feature type="domain" description="Carrier" evidence="8">
    <location>
        <begin position="1116"/>
        <end position="1191"/>
    </location>
</feature>
<dbReference type="PANTHER" id="PTHR43775">
    <property type="entry name" value="FATTY ACID SYNTHASE"/>
    <property type="match status" value="1"/>
</dbReference>
<dbReference type="Gene3D" id="3.40.366.10">
    <property type="entry name" value="Malonyl-Coenzyme A Acyl Carrier Protein, domain 2"/>
    <property type="match status" value="1"/>
</dbReference>
<organism evidence="10 11">
    <name type="scientific">Kitasatospora misakiensis</name>
    <dbReference type="NCBI Taxonomy" id="67330"/>
    <lineage>
        <taxon>Bacteria</taxon>
        <taxon>Bacillati</taxon>
        <taxon>Actinomycetota</taxon>
        <taxon>Actinomycetes</taxon>
        <taxon>Kitasatosporales</taxon>
        <taxon>Streptomycetaceae</taxon>
        <taxon>Kitasatospora</taxon>
    </lineage>
</organism>